<accession>A0A2G5HHK2</accession>
<organism evidence="2 4">
    <name type="scientific">Cercospora beticola</name>
    <name type="common">Sugarbeet leaf spot fungus</name>
    <dbReference type="NCBI Taxonomy" id="122368"/>
    <lineage>
        <taxon>Eukaryota</taxon>
        <taxon>Fungi</taxon>
        <taxon>Dikarya</taxon>
        <taxon>Ascomycota</taxon>
        <taxon>Pezizomycotina</taxon>
        <taxon>Dothideomycetes</taxon>
        <taxon>Dothideomycetidae</taxon>
        <taxon>Mycosphaerellales</taxon>
        <taxon>Mycosphaerellaceae</taxon>
        <taxon>Cercospora</taxon>
    </lineage>
</organism>
<proteinExistence type="predicted"/>
<dbReference type="AlphaFoldDB" id="A0A2G5HHK2"/>
<evidence type="ECO:0000313" key="4">
    <source>
        <dbReference type="Proteomes" id="UP000230605"/>
    </source>
</evidence>
<gene>
    <name evidence="2" type="ORF">CB0940_09937</name>
    <name evidence="3" type="ORF">RHO25_010368</name>
</gene>
<protein>
    <recommendedName>
        <fullName evidence="1">Heterokaryon incompatibility domain-containing protein</fullName>
    </recommendedName>
</protein>
<dbReference type="PANTHER" id="PTHR24148">
    <property type="entry name" value="ANKYRIN REPEAT DOMAIN-CONTAINING PROTEIN 39 HOMOLOG-RELATED"/>
    <property type="match status" value="1"/>
</dbReference>
<dbReference type="EMBL" id="LKMD01000106">
    <property type="protein sequence ID" value="PIA92018.1"/>
    <property type="molecule type" value="Genomic_DNA"/>
</dbReference>
<sequence>METIPSPSGGNTLYEPLHAERKQIRLLTILRGDFGDEVWCTLHIGSLLDACSYETISYAWGDPKHRSSILVNSSSVDVPYSSMAAVRRMRLPDLDRVVWIDSICINQRDNLEKNAQVALMSSIYSNGIHNLVFLGGDQDDIATEVQSVIDSEALQEQWSKCFNESWDSLYHVPMLSGGFILGGFKEMATTIASYRSLLEKTYDLPWFRRLWVLQEVAMARDNTCHWGTAKIKLDQLLIVAKLLQQTSKGSYPHGLATASMMFNERAMGKFQFSHRTFFSVAQAGEDFEATDPRDRVFAHISRFLTPRLDARDSLHARISQFHALYLAPRQVRVMSPLIAPDYSKTTQEVSRDATRYALEGQPSEVSVIWGVTQHISQQDLEDGITTWTFPFGNTSQRYDDRFASKLDHSSFHAGVENKHMKREGQLKMIRYPDVTDPNILTLYVTILDSILETTTVLTLNETKELALESRVVDTVRAMTDLDDEATAFVLTAEGRLNYDFPNSPMPGPDDEDDDFAEILEGYHAFLPMMRNGLQPRPKHREIDTYATRKAFRGAPLSEKFLHVFRSKAKNRRFFKTTTGLVGSGPQLMEAGDLVVIPERAWEPCVLRPVGTQYLFLGVAYVFGMMHGEVFRRPGVQWKWVDIR</sequence>
<dbReference type="Pfam" id="PF06985">
    <property type="entry name" value="HET"/>
    <property type="match status" value="1"/>
</dbReference>
<dbReference type="Proteomes" id="UP001302367">
    <property type="component" value="Chromosome 7"/>
</dbReference>
<dbReference type="Pfam" id="PF26639">
    <property type="entry name" value="Het-6_barrel"/>
    <property type="match status" value="1"/>
</dbReference>
<feature type="domain" description="Heterokaryon incompatibility" evidence="1">
    <location>
        <begin position="53"/>
        <end position="215"/>
    </location>
</feature>
<evidence type="ECO:0000313" key="3">
    <source>
        <dbReference type="EMBL" id="WPB05714.1"/>
    </source>
</evidence>
<dbReference type="OrthoDB" id="5386682at2759"/>
<keyword evidence="5" id="KW-1185">Reference proteome</keyword>
<evidence type="ECO:0000259" key="1">
    <source>
        <dbReference type="Pfam" id="PF06985"/>
    </source>
</evidence>
<name>A0A2G5HHK2_CERBT</name>
<reference evidence="3 5" key="2">
    <citation type="submission" date="2023-09" db="EMBL/GenBank/DDBJ databases">
        <title>Complete-Gapless Cercospora beticola genome.</title>
        <authorList>
            <person name="Wyatt N.A."/>
            <person name="Spanner R.E."/>
            <person name="Bolton M.D."/>
        </authorList>
    </citation>
    <scope>NUCLEOTIDE SEQUENCE [LARGE SCALE GENOMIC DNA]</scope>
    <source>
        <strain evidence="3">Cb09-40</strain>
    </source>
</reference>
<evidence type="ECO:0000313" key="2">
    <source>
        <dbReference type="EMBL" id="PIA92018.1"/>
    </source>
</evidence>
<dbReference type="PANTHER" id="PTHR24148:SF64">
    <property type="entry name" value="HETEROKARYON INCOMPATIBILITY DOMAIN-CONTAINING PROTEIN"/>
    <property type="match status" value="1"/>
</dbReference>
<dbReference type="EMBL" id="CP134190">
    <property type="protein sequence ID" value="WPB05714.1"/>
    <property type="molecule type" value="Genomic_DNA"/>
</dbReference>
<dbReference type="InterPro" id="IPR010730">
    <property type="entry name" value="HET"/>
</dbReference>
<dbReference type="InterPro" id="IPR052895">
    <property type="entry name" value="HetReg/Transcr_Mod"/>
</dbReference>
<reference evidence="2 4" key="1">
    <citation type="submission" date="2015-10" db="EMBL/GenBank/DDBJ databases">
        <title>The cercosporin biosynthetic gene cluster was horizontally transferred to several fungal lineages and shown to be expanded in Cercospora beticola based on microsynteny with recipient genomes.</title>
        <authorList>
            <person name="De Jonge R."/>
            <person name="Ebert M.K."/>
            <person name="Suttle J.C."/>
            <person name="Jurick Ii W.M."/>
            <person name="Secor G.A."/>
            <person name="Thomma B.P."/>
            <person name="Van De Peer Y."/>
            <person name="Bolton M.D."/>
        </authorList>
    </citation>
    <scope>NUCLEOTIDE SEQUENCE [LARGE SCALE GENOMIC DNA]</scope>
    <source>
        <strain evidence="2 4">09-40</strain>
    </source>
</reference>
<dbReference type="Proteomes" id="UP000230605">
    <property type="component" value="Chromosome 7"/>
</dbReference>
<evidence type="ECO:0000313" key="5">
    <source>
        <dbReference type="Proteomes" id="UP001302367"/>
    </source>
</evidence>